<gene>
    <name evidence="8" type="ORF">M0813_08966</name>
</gene>
<dbReference type="CDD" id="cd00078">
    <property type="entry name" value="HECTc"/>
    <property type="match status" value="1"/>
</dbReference>
<dbReference type="EC" id="2.3.2.26" evidence="2"/>
<keyword evidence="8" id="KW-0436">Ligase</keyword>
<dbReference type="Gene3D" id="3.30.2410.10">
    <property type="entry name" value="Hect, E3 ligase catalytic domain"/>
    <property type="match status" value="1"/>
</dbReference>
<dbReference type="InterPro" id="IPR000569">
    <property type="entry name" value="HECT_dom"/>
</dbReference>
<feature type="active site" description="Glycyl thioester intermediate" evidence="5">
    <location>
        <position position="1106"/>
    </location>
</feature>
<feature type="compositionally biased region" description="Basic residues" evidence="6">
    <location>
        <begin position="454"/>
        <end position="465"/>
    </location>
</feature>
<keyword evidence="3" id="KW-0808">Transferase</keyword>
<evidence type="ECO:0000256" key="4">
    <source>
        <dbReference type="ARBA" id="ARBA00022786"/>
    </source>
</evidence>
<feature type="domain" description="HECT" evidence="7">
    <location>
        <begin position="806"/>
        <end position="1138"/>
    </location>
</feature>
<evidence type="ECO:0000256" key="1">
    <source>
        <dbReference type="ARBA" id="ARBA00000885"/>
    </source>
</evidence>
<evidence type="ECO:0000256" key="6">
    <source>
        <dbReference type="SAM" id="MobiDB-lite"/>
    </source>
</evidence>
<dbReference type="Gene3D" id="3.30.2160.10">
    <property type="entry name" value="Hect, E3 ligase catalytic domain"/>
    <property type="match status" value="1"/>
</dbReference>
<dbReference type="PROSITE" id="PS50237">
    <property type="entry name" value="HECT"/>
    <property type="match status" value="1"/>
</dbReference>
<dbReference type="PANTHER" id="PTHR45700:SF2">
    <property type="entry name" value="UBIQUITIN-PROTEIN LIGASE E3C"/>
    <property type="match status" value="1"/>
</dbReference>
<dbReference type="Gene3D" id="3.90.1750.10">
    <property type="entry name" value="Hect, E3 ligase catalytic domains"/>
    <property type="match status" value="1"/>
</dbReference>
<evidence type="ECO:0000259" key="7">
    <source>
        <dbReference type="PROSITE" id="PS50237"/>
    </source>
</evidence>
<feature type="region of interest" description="Disordered" evidence="6">
    <location>
        <begin position="1"/>
        <end position="25"/>
    </location>
</feature>
<keyword evidence="9" id="KW-1185">Reference proteome</keyword>
<evidence type="ECO:0000256" key="5">
    <source>
        <dbReference type="PROSITE-ProRule" id="PRU00104"/>
    </source>
</evidence>
<dbReference type="GO" id="GO:0016874">
    <property type="term" value="F:ligase activity"/>
    <property type="evidence" value="ECO:0007669"/>
    <property type="project" value="UniProtKB-KW"/>
</dbReference>
<feature type="compositionally biased region" description="Basic and acidic residues" evidence="6">
    <location>
        <begin position="411"/>
        <end position="424"/>
    </location>
</feature>
<keyword evidence="4 5" id="KW-0833">Ubl conjugation pathway</keyword>
<dbReference type="InterPro" id="IPR044611">
    <property type="entry name" value="E3A/B/C-like"/>
</dbReference>
<name>A0ABQ8X6D5_9EUKA</name>
<evidence type="ECO:0000256" key="2">
    <source>
        <dbReference type="ARBA" id="ARBA00012485"/>
    </source>
</evidence>
<dbReference type="EMBL" id="JAOAOG010000329">
    <property type="protein sequence ID" value="KAJ6228142.1"/>
    <property type="molecule type" value="Genomic_DNA"/>
</dbReference>
<feature type="region of interest" description="Disordered" evidence="6">
    <location>
        <begin position="411"/>
        <end position="465"/>
    </location>
</feature>
<comment type="catalytic activity">
    <reaction evidence="1">
        <text>S-ubiquitinyl-[E2 ubiquitin-conjugating enzyme]-L-cysteine + [acceptor protein]-L-lysine = [E2 ubiquitin-conjugating enzyme]-L-cysteine + N(6)-ubiquitinyl-[acceptor protein]-L-lysine.</text>
        <dbReference type="EC" id="2.3.2.26"/>
    </reaction>
</comment>
<evidence type="ECO:0000256" key="3">
    <source>
        <dbReference type="ARBA" id="ARBA00022679"/>
    </source>
</evidence>
<evidence type="ECO:0000313" key="8">
    <source>
        <dbReference type="EMBL" id="KAJ6228142.1"/>
    </source>
</evidence>
<organism evidence="8 9">
    <name type="scientific">Anaeramoeba flamelloides</name>
    <dbReference type="NCBI Taxonomy" id="1746091"/>
    <lineage>
        <taxon>Eukaryota</taxon>
        <taxon>Metamonada</taxon>
        <taxon>Anaeramoebidae</taxon>
        <taxon>Anaeramoeba</taxon>
    </lineage>
</organism>
<sequence>MFFDGNPKPKKKLSLRGASKKKEQRQKLLQRAAIERKERQKKKEIFNSILKIQSVYRGNKQLRTKKSEVRKEFQEQLELVNTNQIKKGTELYVDYLISQGRRIKFIYNSSERDLEFLLSYIKLLTYSKGYYGKFIQKKQTYQANSIRWQIKFYLKFAFRILKRNPKSKTSTIINSHYNTIIIFFVKYIDPKAQGQQNVNDTFKYLIENNWYHDLRQVFMLKSKEKGQNTLNILQTLFTLSFRPLVCNFGNKIDVYSYFVTEIFSIPCLPKLLPKRVLNLFTKSNFLAKSIFQLSTKFLKTKLKYLNLPNEVWLFANLLDFVQQSTIIEKPSILLNYIKSLSNLIVKIPQSLLSGDDVGASTLFQKLQRRESENKFFHNKKINNYKNKNQNKIDIGMEIEIEKEKENGKEMKIKKETKKEKENQWKLKKKKGKKKEKEKEMEIETKKEKENELGKKKKKKKKKKREKIKEIEKEIKIEKIKKLRQLEKENVILKKFTHNKLNNELEILKKQLRIIYNPMHIQKLFSFFYSDSSNLKLFSNQEENLNKNKNKENFSQEGTKKEIVLNLSQLLAHIMIQMPSLGDSILSRVGKNEQLILSLWEILSSHGFSFYCTKYPYLPTVRLTPVASVFLSAWNNLLKIQNDDEFLSGPFKLKQIITITNLIKQLLVNILYFKKPINSQKALRYLSKEKIKDLKTISFKVLVGIYDRDSRTGFAPKGHWLSNSIDMTAFLKELSQEEKGVSKNNNTYKILKHIPFVIPFKIRLLIFRDRVERDKSRQERDKIEIKVRRNHLVEDSFNQLSNEYHRLKKNLSITFIDKFGMQESGIDGGGLFKEFILEVTKEGFSPETGLFSKTDDNTLYPNPLSKFIDSKHLDMFEFLGYILGKAMYENSLVDIPFANFFLAKILGKITFLDDLRSLDPDVYKNLLYLKNYKGNVQDLGLTFSLMANVLGQNKVFDIIPNGSQIPVTDYNKTRYMHYVSDYKLNEQITSQCKSFLNGFYRLMPKHWIRMFNQNELQMLISGTEKKIDIADLKNNTRYSSGYDSEDPTVKLFWEVVNEFSMEDRSIFLRFVTSSVRAPLLGFRYLSPQFTIQNGGKDPERLPSSSTCMNLLRLPQYKNKKLLRKKLSLAIKNTTGFGLS</sequence>
<proteinExistence type="predicted"/>
<comment type="caution">
    <text evidence="8">The sequence shown here is derived from an EMBL/GenBank/DDBJ whole genome shotgun (WGS) entry which is preliminary data.</text>
</comment>
<feature type="compositionally biased region" description="Basic residues" evidence="6">
    <location>
        <begin position="8"/>
        <end position="24"/>
    </location>
</feature>
<dbReference type="SUPFAM" id="SSF56204">
    <property type="entry name" value="Hect, E3 ligase catalytic domain"/>
    <property type="match status" value="1"/>
</dbReference>
<dbReference type="Pfam" id="PF00632">
    <property type="entry name" value="HECT"/>
    <property type="match status" value="1"/>
</dbReference>
<feature type="compositionally biased region" description="Basic and acidic residues" evidence="6">
    <location>
        <begin position="434"/>
        <end position="453"/>
    </location>
</feature>
<evidence type="ECO:0000313" key="9">
    <source>
        <dbReference type="Proteomes" id="UP001150062"/>
    </source>
</evidence>
<accession>A0ABQ8X6D5</accession>
<dbReference type="SMART" id="SM00119">
    <property type="entry name" value="HECTc"/>
    <property type="match status" value="1"/>
</dbReference>
<protein>
    <recommendedName>
        <fullName evidence="2">HECT-type E3 ubiquitin transferase</fullName>
        <ecNumber evidence="2">2.3.2.26</ecNumber>
    </recommendedName>
</protein>
<dbReference type="PANTHER" id="PTHR45700">
    <property type="entry name" value="UBIQUITIN-PROTEIN LIGASE E3C"/>
    <property type="match status" value="1"/>
</dbReference>
<dbReference type="InterPro" id="IPR035983">
    <property type="entry name" value="Hect_E3_ubiquitin_ligase"/>
</dbReference>
<reference evidence="8" key="1">
    <citation type="submission" date="2022-08" db="EMBL/GenBank/DDBJ databases">
        <title>Novel sulfate-reducing endosymbionts in the free-living metamonad Anaeramoeba.</title>
        <authorList>
            <person name="Jerlstrom-Hultqvist J."/>
            <person name="Cepicka I."/>
            <person name="Gallot-Lavallee L."/>
            <person name="Salas-Leiva D."/>
            <person name="Curtis B.A."/>
            <person name="Zahonova K."/>
            <person name="Pipaliya S."/>
            <person name="Dacks J."/>
            <person name="Roger A.J."/>
        </authorList>
    </citation>
    <scope>NUCLEOTIDE SEQUENCE</scope>
    <source>
        <strain evidence="8">Schooner1</strain>
    </source>
</reference>
<dbReference type="Proteomes" id="UP001150062">
    <property type="component" value="Unassembled WGS sequence"/>
</dbReference>